<keyword evidence="2" id="KW-0175">Coiled coil</keyword>
<accession>A0A415E7V4</accession>
<dbReference type="Proteomes" id="UP000284841">
    <property type="component" value="Unassembled WGS sequence"/>
</dbReference>
<evidence type="ECO:0000256" key="2">
    <source>
        <dbReference type="SAM" id="Coils"/>
    </source>
</evidence>
<organism evidence="4 5">
    <name type="scientific">Emergencia timonensis</name>
    <dbReference type="NCBI Taxonomy" id="1776384"/>
    <lineage>
        <taxon>Bacteria</taxon>
        <taxon>Bacillati</taxon>
        <taxon>Bacillota</taxon>
        <taxon>Clostridia</taxon>
        <taxon>Peptostreptococcales</taxon>
        <taxon>Anaerovoracaceae</taxon>
        <taxon>Emergencia</taxon>
    </lineage>
</organism>
<protein>
    <submittedName>
        <fullName evidence="4">MerR family transcriptional regulator</fullName>
    </submittedName>
</protein>
<dbReference type="InterPro" id="IPR047057">
    <property type="entry name" value="MerR_fam"/>
</dbReference>
<proteinExistence type="predicted"/>
<dbReference type="EMBL" id="QRMS01000001">
    <property type="protein sequence ID" value="RHJ89877.1"/>
    <property type="molecule type" value="Genomic_DNA"/>
</dbReference>
<dbReference type="OrthoDB" id="9777497at2"/>
<dbReference type="InterPro" id="IPR000551">
    <property type="entry name" value="MerR-type_HTH_dom"/>
</dbReference>
<evidence type="ECO:0000259" key="3">
    <source>
        <dbReference type="PROSITE" id="PS50937"/>
    </source>
</evidence>
<dbReference type="PROSITE" id="PS50937">
    <property type="entry name" value="HTH_MERR_2"/>
    <property type="match status" value="1"/>
</dbReference>
<evidence type="ECO:0000313" key="4">
    <source>
        <dbReference type="EMBL" id="RHJ89877.1"/>
    </source>
</evidence>
<reference evidence="4 5" key="1">
    <citation type="submission" date="2018-08" db="EMBL/GenBank/DDBJ databases">
        <title>A genome reference for cultivated species of the human gut microbiota.</title>
        <authorList>
            <person name="Zou Y."/>
            <person name="Xue W."/>
            <person name="Luo G."/>
        </authorList>
    </citation>
    <scope>NUCLEOTIDE SEQUENCE [LARGE SCALE GENOMIC DNA]</scope>
    <source>
        <strain evidence="4 5">AM07-24</strain>
    </source>
</reference>
<keyword evidence="5" id="KW-1185">Reference proteome</keyword>
<dbReference type="AlphaFoldDB" id="A0A415E7V4"/>
<dbReference type="GO" id="GO:0003677">
    <property type="term" value="F:DNA binding"/>
    <property type="evidence" value="ECO:0007669"/>
    <property type="project" value="UniProtKB-KW"/>
</dbReference>
<dbReference type="InterPro" id="IPR009061">
    <property type="entry name" value="DNA-bd_dom_put_sf"/>
</dbReference>
<dbReference type="RefSeq" id="WP_118333892.1">
    <property type="nucleotide sequence ID" value="NZ_AP025567.1"/>
</dbReference>
<keyword evidence="1" id="KW-0238">DNA-binding</keyword>
<dbReference type="PRINTS" id="PR00040">
    <property type="entry name" value="HTHMERR"/>
</dbReference>
<evidence type="ECO:0000313" key="5">
    <source>
        <dbReference type="Proteomes" id="UP000284841"/>
    </source>
</evidence>
<dbReference type="SMART" id="SM00422">
    <property type="entry name" value="HTH_MERR"/>
    <property type="match status" value="1"/>
</dbReference>
<comment type="caution">
    <text evidence="4">The sequence shown here is derived from an EMBL/GenBank/DDBJ whole genome shotgun (WGS) entry which is preliminary data.</text>
</comment>
<sequence>MGKELMTIGELAKRMGVTVRTLQYYDKEGILKPSAFSAGGRRLYAAKDVVRLHQILSFKYLGFSLEEIKNHILPLYTPEQMVSLLIQQQKAIEEQIENLQEAAQSIEAFRSEVENIKSVDFKKYAEIIELLKMGNDAYWVWKCFDDTLTDHIKDRFGDDPALAEKTYQAYLDLLDEAYLFVQRGEPPESACSMVLAEKWWNMIMDFTGGDLTLLPKLESFNDDKTGWDKELAQKQQEIDDFMNKMLDCYFKKQGMDIPEMEVES</sequence>
<dbReference type="STRING" id="1776384.GCA_900086585_03239"/>
<feature type="coiled-coil region" evidence="2">
    <location>
        <begin position="82"/>
        <end position="119"/>
    </location>
</feature>
<evidence type="ECO:0000256" key="1">
    <source>
        <dbReference type="ARBA" id="ARBA00023125"/>
    </source>
</evidence>
<dbReference type="Gene3D" id="1.10.1660.10">
    <property type="match status" value="1"/>
</dbReference>
<feature type="domain" description="HTH merR-type" evidence="3">
    <location>
        <begin position="5"/>
        <end position="74"/>
    </location>
</feature>
<dbReference type="PANTHER" id="PTHR30204">
    <property type="entry name" value="REDOX-CYCLING DRUG-SENSING TRANSCRIPTIONAL ACTIVATOR SOXR"/>
    <property type="match status" value="1"/>
</dbReference>
<dbReference type="PANTHER" id="PTHR30204:SF96">
    <property type="entry name" value="CHROMOSOME-ANCHORING PROTEIN RACA"/>
    <property type="match status" value="1"/>
</dbReference>
<dbReference type="GO" id="GO:0003700">
    <property type="term" value="F:DNA-binding transcription factor activity"/>
    <property type="evidence" value="ECO:0007669"/>
    <property type="project" value="InterPro"/>
</dbReference>
<name>A0A415E7V4_9FIRM</name>
<gene>
    <name evidence="4" type="ORF">DW099_04755</name>
</gene>
<dbReference type="SUPFAM" id="SSF46955">
    <property type="entry name" value="Putative DNA-binding domain"/>
    <property type="match status" value="1"/>
</dbReference>
<dbReference type="Pfam" id="PF13411">
    <property type="entry name" value="MerR_1"/>
    <property type="match status" value="1"/>
</dbReference>
<dbReference type="CDD" id="cd01106">
    <property type="entry name" value="HTH_TipAL-Mta"/>
    <property type="match status" value="1"/>
</dbReference>